<sequence length="341" mass="34806">MNDWNFRRAAVLLGMLAGLAACDSGDLVSMTEEAPLDRAAVVANRGDRTLTLIPFADSVGVRSVPLGSEGEVAGVAVRGDRAAVPLGAAGVGLVDLRGGTLQRVVRLPDGAVARGAAFLHDTVLAIASPSAGAVFFINPFRVTAPRAVATGGSPEVVQEWGGRLFVLAPTSGNGRLVMLDSTLAPAVVELGAPNPRAVVTRGALAYVLNAGDPGRGNGSVSVVNIATHREIGIVQGFGESPEAMALSPRGELYVAVPTRGVLVYDLTGTFVRGLESPIGSASMAPASRVAMDPAGFIYTLHRGSCTAPGLLVRLDPSGAPASSARTGVCPIAVEFTSLPRR</sequence>
<dbReference type="SUPFAM" id="SSF101898">
    <property type="entry name" value="NHL repeat"/>
    <property type="match status" value="1"/>
</dbReference>
<dbReference type="InterPro" id="IPR051200">
    <property type="entry name" value="Host-pathogen_enzymatic-act"/>
</dbReference>
<dbReference type="PROSITE" id="PS51257">
    <property type="entry name" value="PROKAR_LIPOPROTEIN"/>
    <property type="match status" value="1"/>
</dbReference>
<dbReference type="PANTHER" id="PTHR47197">
    <property type="entry name" value="PROTEIN NIRF"/>
    <property type="match status" value="1"/>
</dbReference>
<name>A0A6J4LXK1_9BACT</name>
<dbReference type="InterPro" id="IPR015943">
    <property type="entry name" value="WD40/YVTN_repeat-like_dom_sf"/>
</dbReference>
<accession>A0A6J4LXK1</accession>
<dbReference type="EMBL" id="CADCTW010000154">
    <property type="protein sequence ID" value="CAA9344873.1"/>
    <property type="molecule type" value="Genomic_DNA"/>
</dbReference>
<organism evidence="1">
    <name type="scientific">uncultured Gemmatimonadota bacterium</name>
    <dbReference type="NCBI Taxonomy" id="203437"/>
    <lineage>
        <taxon>Bacteria</taxon>
        <taxon>Pseudomonadati</taxon>
        <taxon>Gemmatimonadota</taxon>
        <taxon>environmental samples</taxon>
    </lineage>
</organism>
<proteinExistence type="predicted"/>
<protein>
    <recommendedName>
        <fullName evidence="2">YncE family protein</fullName>
    </recommendedName>
</protein>
<reference evidence="1" key="1">
    <citation type="submission" date="2020-02" db="EMBL/GenBank/DDBJ databases">
        <authorList>
            <person name="Meier V. D."/>
        </authorList>
    </citation>
    <scope>NUCLEOTIDE SEQUENCE</scope>
    <source>
        <strain evidence="1">AVDCRST_MAG68</strain>
    </source>
</reference>
<dbReference type="PANTHER" id="PTHR47197:SF3">
    <property type="entry name" value="DIHYDRO-HEME D1 DEHYDROGENASE"/>
    <property type="match status" value="1"/>
</dbReference>
<dbReference type="AlphaFoldDB" id="A0A6J4LXK1"/>
<evidence type="ECO:0000313" key="1">
    <source>
        <dbReference type="EMBL" id="CAA9344873.1"/>
    </source>
</evidence>
<evidence type="ECO:0008006" key="2">
    <source>
        <dbReference type="Google" id="ProtNLM"/>
    </source>
</evidence>
<gene>
    <name evidence="1" type="ORF">AVDCRST_MAG68-3213</name>
</gene>
<dbReference type="Gene3D" id="2.130.10.10">
    <property type="entry name" value="YVTN repeat-like/Quinoprotein amine dehydrogenase"/>
    <property type="match status" value="1"/>
</dbReference>